<organism evidence="1">
    <name type="scientific">Timema douglasi</name>
    <name type="common">Walking stick</name>
    <dbReference type="NCBI Taxonomy" id="61478"/>
    <lineage>
        <taxon>Eukaryota</taxon>
        <taxon>Metazoa</taxon>
        <taxon>Ecdysozoa</taxon>
        <taxon>Arthropoda</taxon>
        <taxon>Hexapoda</taxon>
        <taxon>Insecta</taxon>
        <taxon>Pterygota</taxon>
        <taxon>Neoptera</taxon>
        <taxon>Polyneoptera</taxon>
        <taxon>Phasmatodea</taxon>
        <taxon>Timematodea</taxon>
        <taxon>Timematoidea</taxon>
        <taxon>Timematidae</taxon>
        <taxon>Timema</taxon>
    </lineage>
</organism>
<name>A0A7R8Z9N6_TIMDO</name>
<reference evidence="1" key="1">
    <citation type="submission" date="2020-11" db="EMBL/GenBank/DDBJ databases">
        <authorList>
            <person name="Tran Van P."/>
        </authorList>
    </citation>
    <scope>NUCLEOTIDE SEQUENCE</scope>
</reference>
<sequence>MDPPPDPRLEYIGSYVTKTLKLKPEKWGRLVATEELKTMVCEFLNFSEPLGCILRLPLVSSTVRLYYESSSGEFYCRAVLMVLLQTQVPQLPLQVLVILQNSAAQLQVATSFPLSLKSKAAYFIKKRCQPVPKEDISDHLILGDMATKPIEQLAALVDEVGTSGRGLVWGTVARSSLQ</sequence>
<accession>A0A7R8Z9N6</accession>
<evidence type="ECO:0000313" key="1">
    <source>
        <dbReference type="EMBL" id="CAD7197239.1"/>
    </source>
</evidence>
<protein>
    <submittedName>
        <fullName evidence="1">Uncharacterized protein</fullName>
    </submittedName>
</protein>
<dbReference type="AlphaFoldDB" id="A0A7R8Z9N6"/>
<gene>
    <name evidence="1" type="ORF">TDIB3V08_LOCUS3550</name>
</gene>
<proteinExistence type="predicted"/>
<dbReference type="EMBL" id="OA565551">
    <property type="protein sequence ID" value="CAD7197239.1"/>
    <property type="molecule type" value="Genomic_DNA"/>
</dbReference>